<dbReference type="RefSeq" id="WP_338208382.1">
    <property type="nucleotide sequence ID" value="NZ_JAYMFF010000002.1"/>
</dbReference>
<organism evidence="2 3">
    <name type="scientific">Adlercreutzia wanghongyangiae</name>
    <dbReference type="NCBI Taxonomy" id="3111451"/>
    <lineage>
        <taxon>Bacteria</taxon>
        <taxon>Bacillati</taxon>
        <taxon>Actinomycetota</taxon>
        <taxon>Coriobacteriia</taxon>
        <taxon>Eggerthellales</taxon>
        <taxon>Eggerthellaceae</taxon>
        <taxon>Adlercreutzia</taxon>
    </lineage>
</organism>
<feature type="compositionally biased region" description="Low complexity" evidence="1">
    <location>
        <begin position="995"/>
        <end position="1006"/>
    </location>
</feature>
<feature type="compositionally biased region" description="Polar residues" evidence="1">
    <location>
        <begin position="501"/>
        <end position="512"/>
    </location>
</feature>
<dbReference type="EMBL" id="JAYMFF010000002">
    <property type="protein sequence ID" value="MEC4174917.1"/>
    <property type="molecule type" value="Genomic_DNA"/>
</dbReference>
<dbReference type="InterPro" id="IPR013783">
    <property type="entry name" value="Ig-like_fold"/>
</dbReference>
<feature type="compositionally biased region" description="Gly residues" evidence="1">
    <location>
        <begin position="1007"/>
        <end position="1020"/>
    </location>
</feature>
<evidence type="ECO:0000256" key="1">
    <source>
        <dbReference type="SAM" id="MobiDB-lite"/>
    </source>
</evidence>
<dbReference type="Proteomes" id="UP001349994">
    <property type="component" value="Unassembled WGS sequence"/>
</dbReference>
<feature type="compositionally biased region" description="Pro residues" evidence="1">
    <location>
        <begin position="871"/>
        <end position="898"/>
    </location>
</feature>
<dbReference type="Gene3D" id="2.60.40.10">
    <property type="entry name" value="Immunoglobulins"/>
    <property type="match status" value="1"/>
</dbReference>
<evidence type="ECO:0000313" key="2">
    <source>
        <dbReference type="EMBL" id="MEC4174917.1"/>
    </source>
</evidence>
<feature type="compositionally biased region" description="Pro residues" evidence="1">
    <location>
        <begin position="610"/>
        <end position="624"/>
    </location>
</feature>
<feature type="region of interest" description="Disordered" evidence="1">
    <location>
        <begin position="604"/>
        <end position="627"/>
    </location>
</feature>
<feature type="region of interest" description="Disordered" evidence="1">
    <location>
        <begin position="995"/>
        <end position="1039"/>
    </location>
</feature>
<evidence type="ECO:0000313" key="3">
    <source>
        <dbReference type="Proteomes" id="UP001349994"/>
    </source>
</evidence>
<feature type="region of interest" description="Disordered" evidence="1">
    <location>
        <begin position="863"/>
        <end position="903"/>
    </location>
</feature>
<name>A0ABU6IEQ4_9ACTN</name>
<accession>A0ABU6IEQ4</accession>
<protein>
    <recommendedName>
        <fullName evidence="4">Ig-like domain-containing protein</fullName>
    </recommendedName>
</protein>
<keyword evidence="3" id="KW-1185">Reference proteome</keyword>
<reference evidence="2 3" key="1">
    <citation type="submission" date="2024-01" db="EMBL/GenBank/DDBJ databases">
        <title>novel species in genus Adlercreutzia.</title>
        <authorList>
            <person name="Liu X."/>
        </authorList>
    </citation>
    <scope>NUCLEOTIDE SEQUENCE [LARGE SCALE GENOMIC DNA]</scope>
    <source>
        <strain evidence="2 3">R7</strain>
    </source>
</reference>
<sequence>MVPGENVQVRCKVKNAYASPGGEIYGMHVKQVNTSSYPTKGLVAFYDASHPVEVGYGGSTPSPVATAAGPDTPTGSNGVPISLIGSNVTEIRYWCTVAGVSGGAVVLSQQLIEDTFQGSQYATTELMAEQSLRPPTNPDDPDSWGEAGHDYHYTRLPQPNENGWNTTPVSVQFFAGDFNQLALTPANGDAAVTLSDQQVWTRSDDTDGYDVEIKATNTTSGEVSSKKTGTIKIDTWAPRIERDAALEAYTLTDVPSDPSKATSGIWRLYRTGSSGAVASGARAGVYRPFDLTDGDGKPTQAVGKLPNGYYVAEDAAGNLSAPLKVSSTEPPAVERPAGSVLGPSDPGYAPPVGPELGPGSDPVPAPKVTEDGEGLRHAVIEESVSEMIDPASPPFGGLLEKSEASAMMDYRYAATSTAAPVSVSDELLDAAGNAIASFDTKAPGECTVRRVITDAQGNTTTILLHYATIRDNCPLVRPIVPVDPNDPDGPTEPGDPVSPSGPVTTDPDGTQHATVDCEATEATGPGTMDQVGALALLERHFNVATLDDARVHLTVQSMKELAGGDVSSIDLSRPADYLITYLAADDEGNTTTVRLTYHLVKSKAPEVKPRPTPTDPDPAPLEPSDPPHIHPDGTHHAVMSDKMRVPAQTGATLSLQAARELMEGRYTFAALGGGATTERSLTMATASGDPVGSIDLSKPGAYLISYTRSDADGNTSTVNLTYEVFRDECPVIRPLKPTDPADPTGPKQPGEPIEPLGPVTEGPDGAQSVEVECEVTEAVCHGTMDGSGAEALLRRHFLPTDVDGGSGVTVTVQSMKNAAGNQLSAIDTSRAADYLITYLVRDAAGNSTTVRLTYHLVSSRVPGAVVTPDPGTDPNPQPGDDPLNPKPRPIDPAYPPTVAPDGTQHADIEDAMYVKVQPGGSLTMADARSLMLRRYTFTPEGGGAMKELALALADAQGRAVNAIDLSRPGSWRITWKVADQNGNTVTIRLRYMVTSSSPSVTPSQPGGSEGPGGTDPGNPGGTPPGTPLAPSEVTVDPDTGLTHSVVEDHVIVSTADERVTPEAMSAFIASRYAFAADDGTAGNTRSAVTRGEVHLFDAYRKAVNAIDRSAPSLWYADQTIADAWGNTTTLRLAYEVRESTAGGSMDGTGNGNGDGSGAGNGGNGSGAGNGSGDGAGRGSGWASRIHELPQTGGILGPCPLHPLFALMILLTSAYTMMRLRQEARAHGEGDARRKWGRSCS</sequence>
<feature type="region of interest" description="Disordered" evidence="1">
    <location>
        <begin position="129"/>
        <end position="161"/>
    </location>
</feature>
<feature type="region of interest" description="Disordered" evidence="1">
    <location>
        <begin position="324"/>
        <end position="364"/>
    </location>
</feature>
<proteinExistence type="predicted"/>
<comment type="caution">
    <text evidence="2">The sequence shown here is derived from an EMBL/GenBank/DDBJ whole genome shotgun (WGS) entry which is preliminary data.</text>
</comment>
<gene>
    <name evidence="2" type="ORF">VIN30_00435</name>
</gene>
<evidence type="ECO:0008006" key="4">
    <source>
        <dbReference type="Google" id="ProtNLM"/>
    </source>
</evidence>
<feature type="compositionally biased region" description="Gly residues" evidence="1">
    <location>
        <begin position="1144"/>
        <end position="1179"/>
    </location>
</feature>
<feature type="region of interest" description="Disordered" evidence="1">
    <location>
        <begin position="1140"/>
        <end position="1183"/>
    </location>
</feature>
<feature type="region of interest" description="Disordered" evidence="1">
    <location>
        <begin position="478"/>
        <end position="512"/>
    </location>
</feature>
<feature type="region of interest" description="Disordered" evidence="1">
    <location>
        <begin position="732"/>
        <end position="765"/>
    </location>
</feature>